<dbReference type="EMBL" id="JBHMAS010000153">
    <property type="protein sequence ID" value="MFB9785528.1"/>
    <property type="molecule type" value="Genomic_DNA"/>
</dbReference>
<evidence type="ECO:0000256" key="3">
    <source>
        <dbReference type="ARBA" id="ARBA00012925"/>
    </source>
</evidence>
<reference evidence="9 10" key="1">
    <citation type="submission" date="2024-09" db="EMBL/GenBank/DDBJ databases">
        <authorList>
            <person name="Sun Q."/>
            <person name="Mori K."/>
        </authorList>
    </citation>
    <scope>NUCLEOTIDE SEQUENCE [LARGE SCALE GENOMIC DNA]</scope>
    <source>
        <strain evidence="9 10">JCM 11411</strain>
    </source>
</reference>
<accession>A0ABV5XST6</accession>
<dbReference type="InterPro" id="IPR015892">
    <property type="entry name" value="Carbonic_anhydrase_CS"/>
</dbReference>
<evidence type="ECO:0000313" key="10">
    <source>
        <dbReference type="Proteomes" id="UP001589587"/>
    </source>
</evidence>
<dbReference type="SUPFAM" id="SSF53056">
    <property type="entry name" value="beta-carbonic anhydrase, cab"/>
    <property type="match status" value="1"/>
</dbReference>
<evidence type="ECO:0000256" key="7">
    <source>
        <dbReference type="ARBA" id="ARBA00024993"/>
    </source>
</evidence>
<keyword evidence="6" id="KW-0456">Lyase</keyword>
<dbReference type="PROSITE" id="PS00704">
    <property type="entry name" value="PROK_CO2_ANHYDRASE_1"/>
    <property type="match status" value="1"/>
</dbReference>
<evidence type="ECO:0000256" key="6">
    <source>
        <dbReference type="ARBA" id="ARBA00023239"/>
    </source>
</evidence>
<evidence type="ECO:0000256" key="4">
    <source>
        <dbReference type="ARBA" id="ARBA00022723"/>
    </source>
</evidence>
<dbReference type="InterPro" id="IPR001765">
    <property type="entry name" value="Carbonic_anhydrase"/>
</dbReference>
<comment type="caution">
    <text evidence="9">The sequence shown here is derived from an EMBL/GenBank/DDBJ whole genome shotgun (WGS) entry which is preliminary data.</text>
</comment>
<comment type="cofactor">
    <cofactor evidence="1">
        <name>Zn(2+)</name>
        <dbReference type="ChEBI" id="CHEBI:29105"/>
    </cofactor>
</comment>
<dbReference type="PANTHER" id="PTHR11002">
    <property type="entry name" value="CARBONIC ANHYDRASE"/>
    <property type="match status" value="1"/>
</dbReference>
<dbReference type="EC" id="4.2.1.1" evidence="3"/>
<evidence type="ECO:0000256" key="1">
    <source>
        <dbReference type="ARBA" id="ARBA00001947"/>
    </source>
</evidence>
<evidence type="ECO:0000256" key="8">
    <source>
        <dbReference type="ARBA" id="ARBA00048348"/>
    </source>
</evidence>
<dbReference type="SMART" id="SM00947">
    <property type="entry name" value="Pro_CA"/>
    <property type="match status" value="1"/>
</dbReference>
<keyword evidence="5" id="KW-0862">Zinc</keyword>
<sequence length="252" mass="27272">LSRRGGFAPWRVWQKYLPHPHQEGDKMQHPNPRAMRSVLAGISDYHRTHAPHLRPHMDDLHDGQRPDSLFLTCSDSRVVPNIITSSGPGDLFTVRNIGNLVPAGQRDDSVEAALAFALDELEVSSVLVCGHSGCGAMKALLADPDRPYPQSSGSIAVQQWLEHAQPSKNAYHSGHPVARSAADAGFSAVDQLAMVNVALQLQTLQRHPLIGAAMSEGRIHIAGLFFDIPTARVLAVSTTCVIELDPDRAPVA</sequence>
<organism evidence="9 10">
    <name type="scientific">Rhodococcus baikonurensis</name>
    <dbReference type="NCBI Taxonomy" id="172041"/>
    <lineage>
        <taxon>Bacteria</taxon>
        <taxon>Bacillati</taxon>
        <taxon>Actinomycetota</taxon>
        <taxon>Actinomycetes</taxon>
        <taxon>Mycobacteriales</taxon>
        <taxon>Nocardiaceae</taxon>
        <taxon>Rhodococcus</taxon>
        <taxon>Rhodococcus erythropolis group</taxon>
    </lineage>
</organism>
<dbReference type="Pfam" id="PF00484">
    <property type="entry name" value="Pro_CA"/>
    <property type="match status" value="1"/>
</dbReference>
<dbReference type="PANTHER" id="PTHR11002:SF76">
    <property type="entry name" value="CARBONIC ANHYDRASE"/>
    <property type="match status" value="1"/>
</dbReference>
<keyword evidence="4" id="KW-0479">Metal-binding</keyword>
<protein>
    <recommendedName>
        <fullName evidence="3">carbonic anhydrase</fullName>
        <ecNumber evidence="3">4.2.1.1</ecNumber>
    </recommendedName>
</protein>
<evidence type="ECO:0000313" key="9">
    <source>
        <dbReference type="EMBL" id="MFB9785528.1"/>
    </source>
</evidence>
<name>A0ABV5XST6_9NOCA</name>
<dbReference type="RefSeq" id="WP_378377641.1">
    <property type="nucleotide sequence ID" value="NZ_JBHMAS010000153.1"/>
</dbReference>
<evidence type="ECO:0000256" key="2">
    <source>
        <dbReference type="ARBA" id="ARBA00006217"/>
    </source>
</evidence>
<dbReference type="InterPro" id="IPR036874">
    <property type="entry name" value="Carbonic_anhydrase_sf"/>
</dbReference>
<gene>
    <name evidence="9" type="ORF">ACFFQ6_38170</name>
</gene>
<keyword evidence="10" id="KW-1185">Reference proteome</keyword>
<feature type="non-terminal residue" evidence="9">
    <location>
        <position position="1"/>
    </location>
</feature>
<evidence type="ECO:0000256" key="5">
    <source>
        <dbReference type="ARBA" id="ARBA00022833"/>
    </source>
</evidence>
<comment type="function">
    <text evidence="7">Catalyzes the reversible hydration of carbon dioxide to form bicarbonate.</text>
</comment>
<comment type="similarity">
    <text evidence="2">Belongs to the beta-class carbonic anhydrase family.</text>
</comment>
<comment type="catalytic activity">
    <reaction evidence="8">
        <text>hydrogencarbonate + H(+) = CO2 + H2O</text>
        <dbReference type="Rhea" id="RHEA:10748"/>
        <dbReference type="ChEBI" id="CHEBI:15377"/>
        <dbReference type="ChEBI" id="CHEBI:15378"/>
        <dbReference type="ChEBI" id="CHEBI:16526"/>
        <dbReference type="ChEBI" id="CHEBI:17544"/>
        <dbReference type="EC" id="4.2.1.1"/>
    </reaction>
</comment>
<proteinExistence type="inferred from homology"/>
<dbReference type="Proteomes" id="UP001589587">
    <property type="component" value="Unassembled WGS sequence"/>
</dbReference>
<dbReference type="Gene3D" id="3.40.1050.10">
    <property type="entry name" value="Carbonic anhydrase"/>
    <property type="match status" value="1"/>
</dbReference>